<dbReference type="Proteomes" id="UP001164286">
    <property type="component" value="Unassembled WGS sequence"/>
</dbReference>
<dbReference type="RefSeq" id="XP_052949423.1">
    <property type="nucleotide sequence ID" value="XM_053090868.1"/>
</dbReference>
<evidence type="ECO:0000256" key="1">
    <source>
        <dbReference type="ARBA" id="ARBA00004123"/>
    </source>
</evidence>
<proteinExistence type="inferred from homology"/>
<accession>A0AA38LYV9</accession>
<evidence type="ECO:0000256" key="2">
    <source>
        <dbReference type="ARBA" id="ARBA00009993"/>
    </source>
</evidence>
<dbReference type="Gene3D" id="3.30.710.10">
    <property type="entry name" value="Potassium Channel Kv1.1, Chain A"/>
    <property type="match status" value="1"/>
</dbReference>
<dbReference type="CDD" id="cd18321">
    <property type="entry name" value="BTB_POZ_EloC"/>
    <property type="match status" value="1"/>
</dbReference>
<organism evidence="6 7">
    <name type="scientific">Dioszegia hungarica</name>
    <dbReference type="NCBI Taxonomy" id="4972"/>
    <lineage>
        <taxon>Eukaryota</taxon>
        <taxon>Fungi</taxon>
        <taxon>Dikarya</taxon>
        <taxon>Basidiomycota</taxon>
        <taxon>Agaricomycotina</taxon>
        <taxon>Tremellomycetes</taxon>
        <taxon>Tremellales</taxon>
        <taxon>Bulleribasidiaceae</taxon>
        <taxon>Dioszegia</taxon>
    </lineage>
</organism>
<evidence type="ECO:0000313" key="7">
    <source>
        <dbReference type="Proteomes" id="UP001164286"/>
    </source>
</evidence>
<comment type="similarity">
    <text evidence="2">Belongs to the SKP1 family.</text>
</comment>
<keyword evidence="7" id="KW-1185">Reference proteome</keyword>
<dbReference type="InterPro" id="IPR001232">
    <property type="entry name" value="SKP1-like"/>
</dbReference>
<sequence length="102" mass="11434">MSGDFVKLVSADGYTFVVPRNVALQSGTLRSMLDPTGNFTEAETNTCHIQYRGVIVLKVIEYLAYKLQYLDTSSDEIVEDFSDRVDPYIALELLTASDFLEV</sequence>
<dbReference type="InterPro" id="IPR011333">
    <property type="entry name" value="SKP1/BTB/POZ_sf"/>
</dbReference>
<evidence type="ECO:0000256" key="3">
    <source>
        <dbReference type="ARBA" id="ARBA00021347"/>
    </source>
</evidence>
<dbReference type="InterPro" id="IPR039948">
    <property type="entry name" value="ELC1"/>
</dbReference>
<dbReference type="SUPFAM" id="SSF54695">
    <property type="entry name" value="POZ domain"/>
    <property type="match status" value="1"/>
</dbReference>
<evidence type="ECO:0000313" key="6">
    <source>
        <dbReference type="EMBL" id="KAI9639646.1"/>
    </source>
</evidence>
<comment type="subcellular location">
    <subcellularLocation>
        <location evidence="1">Nucleus</location>
    </subcellularLocation>
</comment>
<dbReference type="GO" id="GO:0006511">
    <property type="term" value="P:ubiquitin-dependent protein catabolic process"/>
    <property type="evidence" value="ECO:0007669"/>
    <property type="project" value="InterPro"/>
</dbReference>
<dbReference type="PANTHER" id="PTHR20648">
    <property type="entry name" value="ELONGIN-C"/>
    <property type="match status" value="1"/>
</dbReference>
<gene>
    <name evidence="6" type="ORF">MKK02DRAFT_39969</name>
</gene>
<dbReference type="InterPro" id="IPR016073">
    <property type="entry name" value="Skp1_comp_POZ"/>
</dbReference>
<comment type="caution">
    <text evidence="6">The sequence shown here is derived from an EMBL/GenBank/DDBJ whole genome shotgun (WGS) entry which is preliminary data.</text>
</comment>
<reference evidence="6" key="1">
    <citation type="journal article" date="2022" name="G3 (Bethesda)">
        <title>High quality genome of the basidiomycete yeast Dioszegia hungarica PDD-24b-2 isolated from cloud water.</title>
        <authorList>
            <person name="Jarrige D."/>
            <person name="Haridas S."/>
            <person name="Bleykasten-Grosshans C."/>
            <person name="Joly M."/>
            <person name="Nadalig T."/>
            <person name="Sancelme M."/>
            <person name="Vuilleumier S."/>
            <person name="Grigoriev I.V."/>
            <person name="Amato P."/>
            <person name="Bringel F."/>
        </authorList>
    </citation>
    <scope>NUCLEOTIDE SEQUENCE</scope>
    <source>
        <strain evidence="6">PDD-24b-2</strain>
    </source>
</reference>
<dbReference type="AlphaFoldDB" id="A0AA38LYV9"/>
<dbReference type="FunFam" id="3.30.710.10:FF:000035">
    <property type="entry name" value="Elongin C transcription elongation factor"/>
    <property type="match status" value="1"/>
</dbReference>
<dbReference type="GO" id="GO:0005634">
    <property type="term" value="C:nucleus"/>
    <property type="evidence" value="ECO:0007669"/>
    <property type="project" value="UniProtKB-SubCell"/>
</dbReference>
<keyword evidence="4" id="KW-0539">Nucleus</keyword>
<protein>
    <recommendedName>
        <fullName evidence="3">Elongin-C</fullName>
    </recommendedName>
</protein>
<dbReference type="Pfam" id="PF03931">
    <property type="entry name" value="Skp1_POZ"/>
    <property type="match status" value="1"/>
</dbReference>
<dbReference type="SMART" id="SM00512">
    <property type="entry name" value="Skp1"/>
    <property type="match status" value="1"/>
</dbReference>
<evidence type="ECO:0000256" key="4">
    <source>
        <dbReference type="ARBA" id="ARBA00023242"/>
    </source>
</evidence>
<evidence type="ECO:0000259" key="5">
    <source>
        <dbReference type="Pfam" id="PF03931"/>
    </source>
</evidence>
<dbReference type="GeneID" id="77730073"/>
<name>A0AA38LYV9_9TREE</name>
<feature type="domain" description="SKP1 component POZ" evidence="5">
    <location>
        <begin position="5"/>
        <end position="66"/>
    </location>
</feature>
<dbReference type="EMBL" id="JAKWFO010000001">
    <property type="protein sequence ID" value="KAI9639646.1"/>
    <property type="molecule type" value="Genomic_DNA"/>
</dbReference>